<gene>
    <name evidence="2" type="ORF">HHI36_013056</name>
</gene>
<accession>A0ABD2NG10</accession>
<evidence type="ECO:0000313" key="2">
    <source>
        <dbReference type="EMBL" id="KAL3277713.1"/>
    </source>
</evidence>
<organism evidence="2 3">
    <name type="scientific">Cryptolaemus montrouzieri</name>
    <dbReference type="NCBI Taxonomy" id="559131"/>
    <lineage>
        <taxon>Eukaryota</taxon>
        <taxon>Metazoa</taxon>
        <taxon>Ecdysozoa</taxon>
        <taxon>Arthropoda</taxon>
        <taxon>Hexapoda</taxon>
        <taxon>Insecta</taxon>
        <taxon>Pterygota</taxon>
        <taxon>Neoptera</taxon>
        <taxon>Endopterygota</taxon>
        <taxon>Coleoptera</taxon>
        <taxon>Polyphaga</taxon>
        <taxon>Cucujiformia</taxon>
        <taxon>Coccinelloidea</taxon>
        <taxon>Coccinellidae</taxon>
        <taxon>Scymninae</taxon>
        <taxon>Scymnini</taxon>
        <taxon>Cryptolaemus</taxon>
    </lineage>
</organism>
<dbReference type="EMBL" id="JABFTP020000103">
    <property type="protein sequence ID" value="KAL3277713.1"/>
    <property type="molecule type" value="Genomic_DNA"/>
</dbReference>
<reference evidence="2 3" key="1">
    <citation type="journal article" date="2021" name="BMC Biol.">
        <title>Horizontally acquired antibacterial genes associated with adaptive radiation of ladybird beetles.</title>
        <authorList>
            <person name="Li H.S."/>
            <person name="Tang X.F."/>
            <person name="Huang Y.H."/>
            <person name="Xu Z.Y."/>
            <person name="Chen M.L."/>
            <person name="Du X.Y."/>
            <person name="Qiu B.Y."/>
            <person name="Chen P.T."/>
            <person name="Zhang W."/>
            <person name="Slipinski A."/>
            <person name="Escalona H.E."/>
            <person name="Waterhouse R.M."/>
            <person name="Zwick A."/>
            <person name="Pang H."/>
        </authorList>
    </citation>
    <scope>NUCLEOTIDE SEQUENCE [LARGE SCALE GENOMIC DNA]</scope>
    <source>
        <strain evidence="2">SYSU2018</strain>
    </source>
</reference>
<dbReference type="AlphaFoldDB" id="A0ABD2NG10"/>
<name>A0ABD2NG10_9CUCU</name>
<sequence length="125" mass="14435">MKSGSDLSVVEEGTAEETAKERTKSGRIRDDMKILRASTHEGSQEIPPKQEEKYLHNFNSQSMSHTTHREILQPRQLPIKAAKLRDLLHLTKFLENPDSRRFYAELKPTEGDRRSDEEVYPNADD</sequence>
<evidence type="ECO:0000313" key="3">
    <source>
        <dbReference type="Proteomes" id="UP001516400"/>
    </source>
</evidence>
<proteinExistence type="predicted"/>
<dbReference type="Proteomes" id="UP001516400">
    <property type="component" value="Unassembled WGS sequence"/>
</dbReference>
<feature type="compositionally biased region" description="Basic and acidic residues" evidence="1">
    <location>
        <begin position="104"/>
        <end position="117"/>
    </location>
</feature>
<feature type="region of interest" description="Disordered" evidence="1">
    <location>
        <begin position="1"/>
        <end position="30"/>
    </location>
</feature>
<feature type="compositionally biased region" description="Basic and acidic residues" evidence="1">
    <location>
        <begin position="17"/>
        <end position="30"/>
    </location>
</feature>
<feature type="region of interest" description="Disordered" evidence="1">
    <location>
        <begin position="104"/>
        <end position="125"/>
    </location>
</feature>
<comment type="caution">
    <text evidence="2">The sequence shown here is derived from an EMBL/GenBank/DDBJ whole genome shotgun (WGS) entry which is preliminary data.</text>
</comment>
<evidence type="ECO:0000256" key="1">
    <source>
        <dbReference type="SAM" id="MobiDB-lite"/>
    </source>
</evidence>
<keyword evidence="3" id="KW-1185">Reference proteome</keyword>
<protein>
    <submittedName>
        <fullName evidence="2">Uncharacterized protein</fullName>
    </submittedName>
</protein>